<name>A0A8H3L574_9GLOM</name>
<dbReference type="PANTHER" id="PTHR44329">
    <property type="entry name" value="SERINE/THREONINE-PROTEIN KINASE TNNI3K-RELATED"/>
    <property type="match status" value="1"/>
</dbReference>
<dbReference type="InterPro" id="IPR051681">
    <property type="entry name" value="Ser/Thr_Kinases-Pseudokinases"/>
</dbReference>
<dbReference type="PROSITE" id="PS50011">
    <property type="entry name" value="PROTEIN_KINASE_DOM"/>
    <property type="match status" value="1"/>
</dbReference>
<comment type="caution">
    <text evidence="2">The sequence shown here is derived from an EMBL/GenBank/DDBJ whole genome shotgun (WGS) entry which is preliminary data.</text>
</comment>
<dbReference type="InterPro" id="IPR001245">
    <property type="entry name" value="Ser-Thr/Tyr_kinase_cat_dom"/>
</dbReference>
<gene>
    <name evidence="2" type="ORF">RCL2_000896000</name>
</gene>
<organism evidence="2 3">
    <name type="scientific">Rhizophagus clarus</name>
    <dbReference type="NCBI Taxonomy" id="94130"/>
    <lineage>
        <taxon>Eukaryota</taxon>
        <taxon>Fungi</taxon>
        <taxon>Fungi incertae sedis</taxon>
        <taxon>Mucoromycota</taxon>
        <taxon>Glomeromycotina</taxon>
        <taxon>Glomeromycetes</taxon>
        <taxon>Glomerales</taxon>
        <taxon>Glomeraceae</taxon>
        <taxon>Rhizophagus</taxon>
    </lineage>
</organism>
<reference evidence="2" key="1">
    <citation type="submission" date="2019-10" db="EMBL/GenBank/DDBJ databases">
        <title>Conservation and host-specific expression of non-tandemly repeated heterogenous ribosome RNA gene in arbuscular mycorrhizal fungi.</title>
        <authorList>
            <person name="Maeda T."/>
            <person name="Kobayashi Y."/>
            <person name="Nakagawa T."/>
            <person name="Ezawa T."/>
            <person name="Yamaguchi K."/>
            <person name="Bino T."/>
            <person name="Nishimoto Y."/>
            <person name="Shigenobu S."/>
            <person name="Kawaguchi M."/>
        </authorList>
    </citation>
    <scope>NUCLEOTIDE SEQUENCE</scope>
    <source>
        <strain evidence="2">HR1</strain>
    </source>
</reference>
<dbReference type="SUPFAM" id="SSF56112">
    <property type="entry name" value="Protein kinase-like (PK-like)"/>
    <property type="match status" value="1"/>
</dbReference>
<sequence>MKWIPHSQFINIKEIDKGGFSPSNFINKARRRNFQKDFRIHHITQWQIGGLGLSRPANSTISNNEIYGVISYIAPEIFKGSPFSKESDVCCMGMIMWELTTGCRPFSNFEPDSSLCKILDGERPEITEDTPECYANLMKSCWDPDPRKRPSITEIRMVYVDWIKHSEIKQFQQAELKRIKLIKSKKPGPEFTGKYHSGAIYTSRPLNPFVSEFK</sequence>
<dbReference type="GO" id="GO:0005524">
    <property type="term" value="F:ATP binding"/>
    <property type="evidence" value="ECO:0007669"/>
    <property type="project" value="InterPro"/>
</dbReference>
<evidence type="ECO:0000259" key="1">
    <source>
        <dbReference type="PROSITE" id="PS50011"/>
    </source>
</evidence>
<dbReference type="InterPro" id="IPR011009">
    <property type="entry name" value="Kinase-like_dom_sf"/>
</dbReference>
<proteinExistence type="predicted"/>
<dbReference type="Pfam" id="PF07714">
    <property type="entry name" value="PK_Tyr_Ser-Thr"/>
    <property type="match status" value="1"/>
</dbReference>
<dbReference type="Proteomes" id="UP000615446">
    <property type="component" value="Unassembled WGS sequence"/>
</dbReference>
<protein>
    <submittedName>
        <fullName evidence="2">Kinase-like domain-containing protein</fullName>
    </submittedName>
</protein>
<dbReference type="EMBL" id="BLAL01000058">
    <property type="protein sequence ID" value="GES81717.1"/>
    <property type="molecule type" value="Genomic_DNA"/>
</dbReference>
<evidence type="ECO:0000313" key="3">
    <source>
        <dbReference type="Proteomes" id="UP000615446"/>
    </source>
</evidence>
<feature type="domain" description="Protein kinase" evidence="1">
    <location>
        <begin position="1"/>
        <end position="163"/>
    </location>
</feature>
<keyword evidence="2" id="KW-0808">Transferase</keyword>
<dbReference type="GO" id="GO:0004674">
    <property type="term" value="F:protein serine/threonine kinase activity"/>
    <property type="evidence" value="ECO:0007669"/>
    <property type="project" value="TreeGrafter"/>
</dbReference>
<dbReference type="InterPro" id="IPR000719">
    <property type="entry name" value="Prot_kinase_dom"/>
</dbReference>
<dbReference type="Gene3D" id="1.10.510.10">
    <property type="entry name" value="Transferase(Phosphotransferase) domain 1"/>
    <property type="match status" value="1"/>
</dbReference>
<accession>A0A8H3L574</accession>
<keyword evidence="2" id="KW-0418">Kinase</keyword>
<evidence type="ECO:0000313" key="2">
    <source>
        <dbReference type="EMBL" id="GES81717.1"/>
    </source>
</evidence>
<dbReference type="OrthoDB" id="10261027at2759"/>
<dbReference type="AlphaFoldDB" id="A0A8H3L574"/>